<name>A0A848LV45_9BACT</name>
<evidence type="ECO:0000256" key="1">
    <source>
        <dbReference type="SAM" id="MobiDB-lite"/>
    </source>
</evidence>
<dbReference type="SUPFAM" id="SSF101908">
    <property type="entry name" value="Putative isomerase YbhE"/>
    <property type="match status" value="1"/>
</dbReference>
<feature type="signal peptide" evidence="2">
    <location>
        <begin position="1"/>
        <end position="25"/>
    </location>
</feature>
<evidence type="ECO:0000313" key="3">
    <source>
        <dbReference type="EMBL" id="NMO21333.1"/>
    </source>
</evidence>
<dbReference type="RefSeq" id="WP_169350523.1">
    <property type="nucleotide sequence ID" value="NZ_JABBJJ010000314.1"/>
</dbReference>
<accession>A0A848LV45</accession>
<evidence type="ECO:0000313" key="4">
    <source>
        <dbReference type="Proteomes" id="UP000518300"/>
    </source>
</evidence>
<dbReference type="InterPro" id="IPR013211">
    <property type="entry name" value="LVIVD"/>
</dbReference>
<evidence type="ECO:0000256" key="2">
    <source>
        <dbReference type="SAM" id="SignalP"/>
    </source>
</evidence>
<dbReference type="Pfam" id="PF08309">
    <property type="entry name" value="LVIVD"/>
    <property type="match status" value="5"/>
</dbReference>
<proteinExistence type="predicted"/>
<reference evidence="3 4" key="1">
    <citation type="submission" date="2020-04" db="EMBL/GenBank/DDBJ databases">
        <title>Draft genome of Pyxidicoccus fallax type strain.</title>
        <authorList>
            <person name="Whitworth D.E."/>
        </authorList>
    </citation>
    <scope>NUCLEOTIDE SEQUENCE [LARGE SCALE GENOMIC DNA]</scope>
    <source>
        <strain evidence="3 4">DSM 14698</strain>
    </source>
</reference>
<dbReference type="EMBL" id="JABBJJ010000314">
    <property type="protein sequence ID" value="NMO21333.1"/>
    <property type="molecule type" value="Genomic_DNA"/>
</dbReference>
<gene>
    <name evidence="3" type="ORF">HG543_41750</name>
</gene>
<feature type="chain" id="PRO_5032938695" description="Lipoprotein" evidence="2">
    <location>
        <begin position="26"/>
        <end position="532"/>
    </location>
</feature>
<sequence length="532" mass="57856">MKAWLRGSVVSLLALGASLTGCGSASEDPESIQSEGDLKKEDTGDWEPKPLAWCKVLTGETATAECGTLESFDLSACDAESFDAVDAQGVFTLHNVGDDIAENDNASYLSAFRVLPDGSTFVNGIRYTESRFDSRTFYFSRSRTLPNGQVSRTAFVGCKARGPHRVTGCYASCVGGVPAYQDTFEAEKVVRLPGEGESSGLPLVGEGTVSHGIAADVYVTHGHAYVAGIYQGPMGPGGLHVFDLSDRTAPRLVKSIVLGGDSYWNAVWARGNALYVASLVRGVLVFDISDPANPVFQRNFPGGPSLNVHTLYGDGDRLYAMSPGPTPQTLIFDVTNPLEPVLLHRHQDPSVDPTVASYPHDATAQGNRLYVNHWRAGLLILDVSDPLNIVKLGEYKYPYATSHTNRVGVFDGRTIAFEGGEDWGAHLRVLDITDPTQVTLIGEYRLTPGVSIHNMELKGDRLYLAHYQHGVRVLDVSKPKNPKEVAYYNTWRETDRQRGIIFHDGAIGIRIPGDGYVYVTDTSRGLLIFPEL</sequence>
<feature type="region of interest" description="Disordered" evidence="1">
    <location>
        <begin position="21"/>
        <end position="44"/>
    </location>
</feature>
<dbReference type="Proteomes" id="UP000518300">
    <property type="component" value="Unassembled WGS sequence"/>
</dbReference>
<comment type="caution">
    <text evidence="3">The sequence shown here is derived from an EMBL/GenBank/DDBJ whole genome shotgun (WGS) entry which is preliminary data.</text>
</comment>
<dbReference type="AlphaFoldDB" id="A0A848LV45"/>
<keyword evidence="2" id="KW-0732">Signal</keyword>
<keyword evidence="4" id="KW-1185">Reference proteome</keyword>
<protein>
    <recommendedName>
        <fullName evidence="5">Lipoprotein</fullName>
    </recommendedName>
</protein>
<dbReference type="PROSITE" id="PS51257">
    <property type="entry name" value="PROKAR_LIPOPROTEIN"/>
    <property type="match status" value="1"/>
</dbReference>
<evidence type="ECO:0008006" key="5">
    <source>
        <dbReference type="Google" id="ProtNLM"/>
    </source>
</evidence>
<organism evidence="3 4">
    <name type="scientific">Pyxidicoccus fallax</name>
    <dbReference type="NCBI Taxonomy" id="394095"/>
    <lineage>
        <taxon>Bacteria</taxon>
        <taxon>Pseudomonadati</taxon>
        <taxon>Myxococcota</taxon>
        <taxon>Myxococcia</taxon>
        <taxon>Myxococcales</taxon>
        <taxon>Cystobacterineae</taxon>
        <taxon>Myxococcaceae</taxon>
        <taxon>Pyxidicoccus</taxon>
    </lineage>
</organism>